<dbReference type="InterPro" id="IPR011008">
    <property type="entry name" value="Dimeric_a/b-barrel"/>
</dbReference>
<proteinExistence type="predicted"/>
<evidence type="ECO:0000259" key="1">
    <source>
        <dbReference type="Pfam" id="PF16291"/>
    </source>
</evidence>
<name>A0ABX6V5X0_9GAMM</name>
<feature type="domain" description="DUF4937" evidence="1">
    <location>
        <begin position="1"/>
        <end position="88"/>
    </location>
</feature>
<keyword evidence="3" id="KW-1185">Reference proteome</keyword>
<dbReference type="Pfam" id="PF16291">
    <property type="entry name" value="DUF4937"/>
    <property type="match status" value="1"/>
</dbReference>
<sequence length="221" mass="25290">MIKFIECLVPLDKQEAFSVAQRCWRQTSHCPGFIKQYGGWDQKTGRAIILAHWQNRAAIDEFMATTHDKIAEENQQHLTYESCKVSYFNLVNIMPSTKVANVSEVGFVRVADCKLNPGGAPAFLQDQAEIWTPAMSECDGMLGGYLAQLVTDPLRYMVISLWRDELSHSDYMKLQFKYARAKVNLESYIDELVGYQLSTIPAWDIDSLERKTNTRFSTRCL</sequence>
<evidence type="ECO:0000313" key="2">
    <source>
        <dbReference type="EMBL" id="QPG57227.1"/>
    </source>
</evidence>
<dbReference type="Proteomes" id="UP000316416">
    <property type="component" value="Chromosome"/>
</dbReference>
<organism evidence="2 3">
    <name type="scientific">Shewanella eurypsychrophilus</name>
    <dbReference type="NCBI Taxonomy" id="2593656"/>
    <lineage>
        <taxon>Bacteria</taxon>
        <taxon>Pseudomonadati</taxon>
        <taxon>Pseudomonadota</taxon>
        <taxon>Gammaproteobacteria</taxon>
        <taxon>Alteromonadales</taxon>
        <taxon>Shewanellaceae</taxon>
        <taxon>Shewanella</taxon>
    </lineage>
</organism>
<protein>
    <submittedName>
        <fullName evidence="2">YdbC family protein</fullName>
    </submittedName>
</protein>
<dbReference type="EMBL" id="CP045503">
    <property type="protein sequence ID" value="QPG57227.1"/>
    <property type="molecule type" value="Genomic_DNA"/>
</dbReference>
<dbReference type="RefSeq" id="WP_142872591.1">
    <property type="nucleotide sequence ID" value="NZ_CP045503.2"/>
</dbReference>
<dbReference type="SUPFAM" id="SSF54909">
    <property type="entry name" value="Dimeric alpha+beta barrel"/>
    <property type="match status" value="2"/>
</dbReference>
<accession>A0ABX6V5X0</accession>
<dbReference type="InterPro" id="IPR032555">
    <property type="entry name" value="DUF4937"/>
</dbReference>
<dbReference type="Gene3D" id="3.30.70.100">
    <property type="match status" value="1"/>
</dbReference>
<gene>
    <name evidence="2" type="ORF">FM038_007085</name>
</gene>
<evidence type="ECO:0000313" key="3">
    <source>
        <dbReference type="Proteomes" id="UP000316416"/>
    </source>
</evidence>
<reference evidence="2" key="1">
    <citation type="submission" date="2021-07" db="EMBL/GenBank/DDBJ databases">
        <title>Shewanella sp. YLB-07 whole genome sequence.</title>
        <authorList>
            <person name="Yu L."/>
        </authorList>
    </citation>
    <scope>NUCLEOTIDE SEQUENCE</scope>
    <source>
        <strain evidence="2">YLB-08</strain>
    </source>
</reference>